<feature type="compositionally biased region" description="Low complexity" evidence="1">
    <location>
        <begin position="89"/>
        <end position="104"/>
    </location>
</feature>
<gene>
    <name evidence="3" type="ORF">BB934_10710</name>
</gene>
<dbReference type="InterPro" id="IPR056079">
    <property type="entry name" value="DUF7662"/>
</dbReference>
<dbReference type="EMBL" id="CP016616">
    <property type="protein sequence ID" value="ANY78634.1"/>
    <property type="molecule type" value="Genomic_DNA"/>
</dbReference>
<feature type="domain" description="DUF7662" evidence="2">
    <location>
        <begin position="4"/>
        <end position="78"/>
    </location>
</feature>
<accession>A0A1B2EF81</accession>
<dbReference type="OrthoDB" id="3480230at2"/>
<dbReference type="KEGG" id="moc:BB934_10710"/>
<evidence type="ECO:0000313" key="3">
    <source>
        <dbReference type="EMBL" id="ANY78634.1"/>
    </source>
</evidence>
<protein>
    <recommendedName>
        <fullName evidence="2">DUF7662 domain-containing protein</fullName>
    </recommendedName>
</protein>
<organism evidence="3">
    <name type="scientific">Microvirga ossetica</name>
    <dbReference type="NCBI Taxonomy" id="1882682"/>
    <lineage>
        <taxon>Bacteria</taxon>
        <taxon>Pseudomonadati</taxon>
        <taxon>Pseudomonadota</taxon>
        <taxon>Alphaproteobacteria</taxon>
        <taxon>Hyphomicrobiales</taxon>
        <taxon>Methylobacteriaceae</taxon>
        <taxon>Microvirga</taxon>
    </lineage>
</organism>
<sequence length="135" mass="15092">MSKYEPLKHHLATLHVPTWRASFKEIERILGFGLPPSSRRHRALWSNNAQNHVMTQAWLSAGWRTEQVDLEKEELVFRKIGPGDDEGSPAKSPPHAKSPSVKSPFAGLKGTVRINIEFDITSPTGEDWAAERGAL</sequence>
<dbReference type="Pfam" id="PF24698">
    <property type="entry name" value="DUF7662"/>
    <property type="match status" value="1"/>
</dbReference>
<reference evidence="3" key="1">
    <citation type="submission" date="2016-07" db="EMBL/GenBank/DDBJ databases">
        <title>Microvirga ossetica sp. nov. a new species of rhizobia isolated from root nodules of the legume species Vicia alpestris Steven originated from North Ossetia region in the Caucasus.</title>
        <authorList>
            <person name="Safronova V.I."/>
            <person name="Kuznetsova I.G."/>
            <person name="Sazanova A.L."/>
            <person name="Belimov A."/>
            <person name="Andronov E."/>
            <person name="Osledkin Y.S."/>
            <person name="Onishchuk O.P."/>
            <person name="Kurchak O.N."/>
            <person name="Shaposhnikov A.I."/>
            <person name="Willems A."/>
            <person name="Tikhonovich I.A."/>
        </authorList>
    </citation>
    <scope>NUCLEOTIDE SEQUENCE [LARGE SCALE GENOMIC DNA]</scope>
    <source>
        <strain evidence="3">V5/3M</strain>
    </source>
</reference>
<dbReference type="RefSeq" id="WP_099509637.1">
    <property type="nucleotide sequence ID" value="NZ_CP016616.1"/>
</dbReference>
<evidence type="ECO:0000259" key="2">
    <source>
        <dbReference type="Pfam" id="PF24698"/>
    </source>
</evidence>
<proteinExistence type="predicted"/>
<feature type="region of interest" description="Disordered" evidence="1">
    <location>
        <begin position="79"/>
        <end position="105"/>
    </location>
</feature>
<dbReference type="AlphaFoldDB" id="A0A1B2EF81"/>
<name>A0A1B2EF81_9HYPH</name>
<evidence type="ECO:0000256" key="1">
    <source>
        <dbReference type="SAM" id="MobiDB-lite"/>
    </source>
</evidence>